<keyword evidence="2" id="KW-1185">Reference proteome</keyword>
<name>A0ABW0C0L1_9FLAO</name>
<sequence>MSSLFSFLKSDYPELFAVCEIAEKLIYIDPSSTLSKARLFSEKTSTLICEFEKCATPIDKDYFFKDINRK</sequence>
<proteinExistence type="predicted"/>
<dbReference type="RefSeq" id="WP_376857953.1">
    <property type="nucleotide sequence ID" value="NZ_JBHSLA010000001.1"/>
</dbReference>
<reference evidence="2" key="1">
    <citation type="journal article" date="2019" name="Int. J. Syst. Evol. Microbiol.">
        <title>The Global Catalogue of Microorganisms (GCM) 10K type strain sequencing project: providing services to taxonomists for standard genome sequencing and annotation.</title>
        <authorList>
            <consortium name="The Broad Institute Genomics Platform"/>
            <consortium name="The Broad Institute Genome Sequencing Center for Infectious Disease"/>
            <person name="Wu L."/>
            <person name="Ma J."/>
        </authorList>
    </citation>
    <scope>NUCLEOTIDE SEQUENCE [LARGE SCALE GENOMIC DNA]</scope>
    <source>
        <strain evidence="2">JCM 17978</strain>
    </source>
</reference>
<organism evidence="1 2">
    <name type="scientific">Bizionia hallyeonensis</name>
    <dbReference type="NCBI Taxonomy" id="1123757"/>
    <lineage>
        <taxon>Bacteria</taxon>
        <taxon>Pseudomonadati</taxon>
        <taxon>Bacteroidota</taxon>
        <taxon>Flavobacteriia</taxon>
        <taxon>Flavobacteriales</taxon>
        <taxon>Flavobacteriaceae</taxon>
        <taxon>Bizionia</taxon>
    </lineage>
</organism>
<gene>
    <name evidence="1" type="ORF">ACFPH8_00360</name>
</gene>
<evidence type="ECO:0000313" key="2">
    <source>
        <dbReference type="Proteomes" id="UP001596162"/>
    </source>
</evidence>
<protein>
    <submittedName>
        <fullName evidence="1">Uncharacterized protein</fullName>
    </submittedName>
</protein>
<evidence type="ECO:0000313" key="1">
    <source>
        <dbReference type="EMBL" id="MFC5193767.1"/>
    </source>
</evidence>
<dbReference type="EMBL" id="JBHSLA010000001">
    <property type="protein sequence ID" value="MFC5193767.1"/>
    <property type="molecule type" value="Genomic_DNA"/>
</dbReference>
<accession>A0ABW0C0L1</accession>
<dbReference type="Proteomes" id="UP001596162">
    <property type="component" value="Unassembled WGS sequence"/>
</dbReference>
<comment type="caution">
    <text evidence="1">The sequence shown here is derived from an EMBL/GenBank/DDBJ whole genome shotgun (WGS) entry which is preliminary data.</text>
</comment>